<dbReference type="EMBL" id="JANHOH010000002">
    <property type="protein sequence ID" value="MCQ6959182.1"/>
    <property type="molecule type" value="Genomic_DNA"/>
</dbReference>
<organism evidence="3 4">
    <name type="scientific">Mucilaginibacter aquariorum</name>
    <dbReference type="NCBI Taxonomy" id="2967225"/>
    <lineage>
        <taxon>Bacteria</taxon>
        <taxon>Pseudomonadati</taxon>
        <taxon>Bacteroidota</taxon>
        <taxon>Sphingobacteriia</taxon>
        <taxon>Sphingobacteriales</taxon>
        <taxon>Sphingobacteriaceae</taxon>
        <taxon>Mucilaginibacter</taxon>
    </lineage>
</organism>
<dbReference type="InterPro" id="IPR006016">
    <property type="entry name" value="UspA"/>
</dbReference>
<dbReference type="SUPFAM" id="SSF52402">
    <property type="entry name" value="Adenine nucleotide alpha hydrolases-like"/>
    <property type="match status" value="2"/>
</dbReference>
<gene>
    <name evidence="3" type="ORF">NPE20_14490</name>
</gene>
<evidence type="ECO:0000313" key="3">
    <source>
        <dbReference type="EMBL" id="MCQ6959182.1"/>
    </source>
</evidence>
<sequence length="279" mass="32210">MEKILVTTDLSLNSKSGIRFAMRLAEQRNAELIVLHVFAVSRSASWTSGKYKEHIAQQKEEQAKRLAAFTRHIERTSKIFKLRYRILAEHGMDTVACILRCTRRYRATFICISTHGARAIKKMFGTHTSELILQSAIPVITVPSNWRQKAFSKILYATDMTDYHRELKKVVAFARPVKATVTMLHLLYKDQPIPDDDMAEKTLAKEAHYPVKLMYRKMNIENTIIEEIDDVIAVIKPSILVLFTHQDRSAFDRMLFPGIAEEYCFCGNIPLLTFKKSRR</sequence>
<evidence type="ECO:0000313" key="4">
    <source>
        <dbReference type="Proteomes" id="UP001204376"/>
    </source>
</evidence>
<dbReference type="RefSeq" id="WP_256539369.1">
    <property type="nucleotide sequence ID" value="NZ_JANHOH010000002.1"/>
</dbReference>
<dbReference type="PANTHER" id="PTHR46268:SF6">
    <property type="entry name" value="UNIVERSAL STRESS PROTEIN UP12"/>
    <property type="match status" value="1"/>
</dbReference>
<dbReference type="Pfam" id="PF00582">
    <property type="entry name" value="Usp"/>
    <property type="match status" value="1"/>
</dbReference>
<protein>
    <submittedName>
        <fullName evidence="3">Universal stress protein</fullName>
    </submittedName>
</protein>
<keyword evidence="4" id="KW-1185">Reference proteome</keyword>
<evidence type="ECO:0000259" key="2">
    <source>
        <dbReference type="Pfam" id="PF00582"/>
    </source>
</evidence>
<dbReference type="Proteomes" id="UP001204376">
    <property type="component" value="Unassembled WGS sequence"/>
</dbReference>
<reference evidence="3 4" key="1">
    <citation type="submission" date="2022-07" db="EMBL/GenBank/DDBJ databases">
        <title>Mucilaginibacter sp. JC4.</title>
        <authorList>
            <person name="Le V."/>
            <person name="Ko S.-R."/>
            <person name="Ahn C.-Y."/>
            <person name="Oh H.-M."/>
        </authorList>
    </citation>
    <scope>NUCLEOTIDE SEQUENCE [LARGE SCALE GENOMIC DNA]</scope>
    <source>
        <strain evidence="3 4">JC4</strain>
    </source>
</reference>
<dbReference type="PANTHER" id="PTHR46268">
    <property type="entry name" value="STRESS RESPONSE PROTEIN NHAX"/>
    <property type="match status" value="1"/>
</dbReference>
<evidence type="ECO:0000256" key="1">
    <source>
        <dbReference type="ARBA" id="ARBA00008791"/>
    </source>
</evidence>
<comment type="similarity">
    <text evidence="1">Belongs to the universal stress protein A family.</text>
</comment>
<comment type="caution">
    <text evidence="3">The sequence shown here is derived from an EMBL/GenBank/DDBJ whole genome shotgun (WGS) entry which is preliminary data.</text>
</comment>
<dbReference type="Gene3D" id="3.40.50.620">
    <property type="entry name" value="HUPs"/>
    <property type="match status" value="2"/>
</dbReference>
<proteinExistence type="inferred from homology"/>
<feature type="domain" description="UspA" evidence="2">
    <location>
        <begin position="2"/>
        <end position="143"/>
    </location>
</feature>
<dbReference type="CDD" id="cd00293">
    <property type="entry name" value="USP-like"/>
    <property type="match status" value="1"/>
</dbReference>
<name>A0ABT1T3T5_9SPHI</name>
<accession>A0ABT1T3T5</accession>
<dbReference type="InterPro" id="IPR014729">
    <property type="entry name" value="Rossmann-like_a/b/a_fold"/>
</dbReference>